<keyword evidence="2" id="KW-0812">Transmembrane</keyword>
<dbReference type="InterPro" id="IPR037495">
    <property type="entry name" value="CLE41/42/44"/>
</dbReference>
<dbReference type="PANTHER" id="PTHR35301">
    <property type="entry name" value="CLAVATA3/ESR (CLE)-RELATED PROTEIN 41-RELATED"/>
    <property type="match status" value="1"/>
</dbReference>
<feature type="region of interest" description="Disordered" evidence="1">
    <location>
        <begin position="55"/>
        <end position="112"/>
    </location>
</feature>
<keyword evidence="2" id="KW-0472">Membrane</keyword>
<gene>
    <name evidence="3" type="ordered locus">AXX17_At4g14880</name>
</gene>
<dbReference type="GO" id="GO:0010089">
    <property type="term" value="P:xylem development"/>
    <property type="evidence" value="ECO:0007669"/>
    <property type="project" value="InterPro"/>
</dbReference>
<dbReference type="Proteomes" id="UP000078284">
    <property type="component" value="Chromosome 4"/>
</dbReference>
<evidence type="ECO:0000256" key="2">
    <source>
        <dbReference type="SAM" id="Phobius"/>
    </source>
</evidence>
<evidence type="ECO:0000256" key="1">
    <source>
        <dbReference type="SAM" id="MobiDB-lite"/>
    </source>
</evidence>
<comment type="caution">
    <text evidence="3">The sequence shown here is derived from an EMBL/GenBank/DDBJ whole genome shotgun (WGS) entry which is preliminary data.</text>
</comment>
<dbReference type="EMBL" id="LUHQ01000004">
    <property type="protein sequence ID" value="OAP00715.1"/>
    <property type="molecule type" value="Genomic_DNA"/>
</dbReference>
<protein>
    <submittedName>
        <fullName evidence="3">CLE44</fullName>
    </submittedName>
</protein>
<reference evidence="4" key="1">
    <citation type="journal article" date="2016" name="Proc. Natl. Acad. Sci. U.S.A.">
        <title>Chromosome-level assembly of Arabidopsis thaliana Ler reveals the extent of translocation and inversion polymorphisms.</title>
        <authorList>
            <person name="Zapata L."/>
            <person name="Ding J."/>
            <person name="Willing E.M."/>
            <person name="Hartwig B."/>
            <person name="Bezdan D."/>
            <person name="Jiao W.B."/>
            <person name="Patel V."/>
            <person name="Velikkakam James G."/>
            <person name="Koornneef M."/>
            <person name="Ossowski S."/>
            <person name="Schneeberger K."/>
        </authorList>
    </citation>
    <scope>NUCLEOTIDE SEQUENCE [LARGE SCALE GENOMIC DNA]</scope>
    <source>
        <strain evidence="4">cv. Landsberg erecta</strain>
    </source>
</reference>
<evidence type="ECO:0000313" key="4">
    <source>
        <dbReference type="Proteomes" id="UP000078284"/>
    </source>
</evidence>
<dbReference type="AlphaFoldDB" id="A0A178V5L2"/>
<name>A0A178V5L2_ARATH</name>
<proteinExistence type="predicted"/>
<feature type="transmembrane region" description="Helical" evidence="2">
    <location>
        <begin position="18"/>
        <end position="35"/>
    </location>
</feature>
<feature type="compositionally biased region" description="Polar residues" evidence="1">
    <location>
        <begin position="62"/>
        <end position="71"/>
    </location>
</feature>
<sequence>MATTIDQTSIKSLHLHQLIRFIITIIFLAFLFLIGPTSSMNHHLHESSSKNTMAPFKRFLLQPSTPSSSTMKMRPTAHPRRSGTSSSSARKRRREFRAEAHEVPSGPNPISN</sequence>
<organism evidence="3 4">
    <name type="scientific">Arabidopsis thaliana</name>
    <name type="common">Mouse-ear cress</name>
    <dbReference type="NCBI Taxonomy" id="3702"/>
    <lineage>
        <taxon>Eukaryota</taxon>
        <taxon>Viridiplantae</taxon>
        <taxon>Streptophyta</taxon>
        <taxon>Embryophyta</taxon>
        <taxon>Tracheophyta</taxon>
        <taxon>Spermatophyta</taxon>
        <taxon>Magnoliopsida</taxon>
        <taxon>eudicotyledons</taxon>
        <taxon>Gunneridae</taxon>
        <taxon>Pentapetalae</taxon>
        <taxon>rosids</taxon>
        <taxon>malvids</taxon>
        <taxon>Brassicales</taxon>
        <taxon>Brassicaceae</taxon>
        <taxon>Camelineae</taxon>
        <taxon>Arabidopsis</taxon>
    </lineage>
</organism>
<evidence type="ECO:0000313" key="3">
    <source>
        <dbReference type="EMBL" id="OAP00715.1"/>
    </source>
</evidence>
<keyword evidence="2" id="KW-1133">Transmembrane helix</keyword>
<dbReference type="PANTHER" id="PTHR35301:SF1">
    <property type="entry name" value="CLAVATA3_ESR (CLE)-RELATED PROTEIN 41-RELATED"/>
    <property type="match status" value="1"/>
</dbReference>
<dbReference type="ExpressionAtlas" id="A0A178V5L2">
    <property type="expression patterns" value="baseline and differential"/>
</dbReference>
<accession>A0A178V5L2</accession>
<dbReference type="GO" id="GO:0033612">
    <property type="term" value="F:receptor serine/threonine kinase binding"/>
    <property type="evidence" value="ECO:0007669"/>
    <property type="project" value="InterPro"/>
</dbReference>